<sequence>MSSQPSDPYCVFGYDFRLKKDPMKALLTTLGVPFLSNDTKDVLRAKLEKYYGLEVMRQGKFPLDVCFELDPREYSESELRMLLSTSDIKYDDLADHGTLADIVSHNITTIRRQVQRAFNQNPGNHLLADLFMTDAMNDLTEGVQNMSAFDRGPSSATPSPPSLPVHSGVLWPKASSAPARKKYSRTSSPSAPSHQQISHTSAPFIHPEQTNPVRSSQFDQPVGASTRASSLHGDRSQHGSPSEVKVRTSSPFDRHSQQASPDLSSPFDQPLSSQFPECASDSSPGPQIRRYAGSQISTPSRSLNARSPSQSKITPELVKLIENGYITIIQKLQRGDFVGAVTASYDRADELSRSVKEWAS</sequence>
<accession>A0A2D3V1T6</accession>
<feature type="region of interest" description="Disordered" evidence="1">
    <location>
        <begin position="146"/>
        <end position="311"/>
    </location>
</feature>
<dbReference type="GeneID" id="35597487"/>
<protein>
    <submittedName>
        <fullName evidence="2">Uncharacterized protein</fullName>
    </submittedName>
</protein>
<name>A0A2D3V1T6_9PEZI</name>
<organism evidence="2 3">
    <name type="scientific">Ramularia collo-cygni</name>
    <dbReference type="NCBI Taxonomy" id="112498"/>
    <lineage>
        <taxon>Eukaryota</taxon>
        <taxon>Fungi</taxon>
        <taxon>Dikarya</taxon>
        <taxon>Ascomycota</taxon>
        <taxon>Pezizomycotina</taxon>
        <taxon>Dothideomycetes</taxon>
        <taxon>Dothideomycetidae</taxon>
        <taxon>Mycosphaerellales</taxon>
        <taxon>Mycosphaerellaceae</taxon>
        <taxon>Ramularia</taxon>
    </lineage>
</organism>
<proteinExistence type="predicted"/>
<evidence type="ECO:0000313" key="2">
    <source>
        <dbReference type="EMBL" id="CZT16424.1"/>
    </source>
</evidence>
<dbReference type="AlphaFoldDB" id="A0A2D3V1T6"/>
<dbReference type="Proteomes" id="UP000225277">
    <property type="component" value="Unassembled WGS sequence"/>
</dbReference>
<reference evidence="2 3" key="1">
    <citation type="submission" date="2016-03" db="EMBL/GenBank/DDBJ databases">
        <authorList>
            <person name="Ploux O."/>
        </authorList>
    </citation>
    <scope>NUCLEOTIDE SEQUENCE [LARGE SCALE GENOMIC DNA]</scope>
    <source>
        <strain evidence="2 3">URUG2</strain>
    </source>
</reference>
<feature type="compositionally biased region" description="Polar residues" evidence="1">
    <location>
        <begin position="208"/>
        <end position="219"/>
    </location>
</feature>
<evidence type="ECO:0000313" key="3">
    <source>
        <dbReference type="Proteomes" id="UP000225277"/>
    </source>
</evidence>
<keyword evidence="3" id="KW-1185">Reference proteome</keyword>
<dbReference type="EMBL" id="FJUY01000002">
    <property type="protein sequence ID" value="CZT16424.1"/>
    <property type="molecule type" value="Genomic_DNA"/>
</dbReference>
<feature type="compositionally biased region" description="Polar residues" evidence="1">
    <location>
        <begin position="185"/>
        <end position="201"/>
    </location>
</feature>
<dbReference type="RefSeq" id="XP_023623317.1">
    <property type="nucleotide sequence ID" value="XM_023767549.1"/>
</dbReference>
<feature type="compositionally biased region" description="Polar residues" evidence="1">
    <location>
        <begin position="247"/>
        <end position="285"/>
    </location>
</feature>
<gene>
    <name evidence="2" type="ORF">RCC_02267</name>
</gene>
<feature type="compositionally biased region" description="Polar residues" evidence="1">
    <location>
        <begin position="294"/>
        <end position="311"/>
    </location>
</feature>
<evidence type="ECO:0000256" key="1">
    <source>
        <dbReference type="SAM" id="MobiDB-lite"/>
    </source>
</evidence>